<evidence type="ECO:0008006" key="4">
    <source>
        <dbReference type="Google" id="ProtNLM"/>
    </source>
</evidence>
<sequence length="284" mass="32633">MDYKPNQYQTPSPLLEKQPPTETSREQSGTRRILTLLFTTPGSEENESEGNTSLPTSKKKDLNTSTTSLLSVEEQDLFKKLLEALKNSPRLKKQPPIEEIAKEKKPSGSRPKSEPEPKGTMIGATVPVQVVVAEKEVKAALPRTFTGQRKEVKRFLREVLLYITLNLKTFANDRTKKHFLLSCMMDGPEEFWKNEKTNLLLAYNSEAKKTSFEPLDTALEAQMKLRDLKMKERANEYTYQFTYLANQMEYNNAAQIEAFKRELPKSLMMKIMTRLEGKLDMIKE</sequence>
<dbReference type="Proteomes" id="UP000054988">
    <property type="component" value="Unassembled WGS sequence"/>
</dbReference>
<reference evidence="2 3" key="1">
    <citation type="submission" date="2015-12" db="EMBL/GenBank/DDBJ databases">
        <title>Draft genome sequence of Moniliophthora roreri, the causal agent of frosty pod rot of cacao.</title>
        <authorList>
            <person name="Aime M.C."/>
            <person name="Diaz-Valderrama J.R."/>
            <person name="Kijpornyongpan T."/>
            <person name="Phillips-Mora W."/>
        </authorList>
    </citation>
    <scope>NUCLEOTIDE SEQUENCE [LARGE SCALE GENOMIC DNA]</scope>
    <source>
        <strain evidence="2 3">MCA 2952</strain>
    </source>
</reference>
<organism evidence="2 3">
    <name type="scientific">Moniliophthora roreri</name>
    <name type="common">Frosty pod rot fungus</name>
    <name type="synonym">Monilia roreri</name>
    <dbReference type="NCBI Taxonomy" id="221103"/>
    <lineage>
        <taxon>Eukaryota</taxon>
        <taxon>Fungi</taxon>
        <taxon>Dikarya</taxon>
        <taxon>Basidiomycota</taxon>
        <taxon>Agaricomycotina</taxon>
        <taxon>Agaricomycetes</taxon>
        <taxon>Agaricomycetidae</taxon>
        <taxon>Agaricales</taxon>
        <taxon>Marasmiineae</taxon>
        <taxon>Marasmiaceae</taxon>
        <taxon>Moniliophthora</taxon>
    </lineage>
</organism>
<feature type="compositionally biased region" description="Polar residues" evidence="1">
    <location>
        <begin position="1"/>
        <end position="12"/>
    </location>
</feature>
<feature type="compositionally biased region" description="Basic and acidic residues" evidence="1">
    <location>
        <begin position="95"/>
        <end position="117"/>
    </location>
</feature>
<dbReference type="AlphaFoldDB" id="A0A0W0GBP1"/>
<feature type="region of interest" description="Disordered" evidence="1">
    <location>
        <begin position="1"/>
        <end position="65"/>
    </location>
</feature>
<accession>A0A0W0GBP1</accession>
<protein>
    <recommendedName>
        <fullName evidence="4">Retrotransposon gag domain-containing protein</fullName>
    </recommendedName>
</protein>
<evidence type="ECO:0000313" key="2">
    <source>
        <dbReference type="EMBL" id="KTB45947.1"/>
    </source>
</evidence>
<name>A0A0W0GBP1_MONRR</name>
<evidence type="ECO:0000256" key="1">
    <source>
        <dbReference type="SAM" id="MobiDB-lite"/>
    </source>
</evidence>
<comment type="caution">
    <text evidence="2">The sequence shown here is derived from an EMBL/GenBank/DDBJ whole genome shotgun (WGS) entry which is preliminary data.</text>
</comment>
<feature type="region of interest" description="Disordered" evidence="1">
    <location>
        <begin position="89"/>
        <end position="120"/>
    </location>
</feature>
<dbReference type="EMBL" id="LATX01000552">
    <property type="protein sequence ID" value="KTB45947.1"/>
    <property type="molecule type" value="Genomic_DNA"/>
</dbReference>
<gene>
    <name evidence="2" type="ORF">WG66_1476</name>
</gene>
<proteinExistence type="predicted"/>
<evidence type="ECO:0000313" key="3">
    <source>
        <dbReference type="Proteomes" id="UP000054988"/>
    </source>
</evidence>